<accession>A0A9N9EZI9</accession>
<dbReference type="EMBL" id="CAJVPK010000360">
    <property type="protein sequence ID" value="CAG8499549.1"/>
    <property type="molecule type" value="Genomic_DNA"/>
</dbReference>
<comment type="caution">
    <text evidence="3">The sequence shown here is derived from an EMBL/GenBank/DDBJ whole genome shotgun (WGS) entry which is preliminary data.</text>
</comment>
<keyword evidence="4" id="KW-1185">Reference proteome</keyword>
<dbReference type="OrthoDB" id="2489060at2759"/>
<name>A0A9N9EZI9_9GLOM</name>
<protein>
    <submittedName>
        <fullName evidence="3">5524_t:CDS:1</fullName>
    </submittedName>
</protein>
<feature type="region of interest" description="Disordered" evidence="2">
    <location>
        <begin position="81"/>
        <end position="103"/>
    </location>
</feature>
<proteinExistence type="predicted"/>
<feature type="coiled-coil region" evidence="1">
    <location>
        <begin position="30"/>
        <end position="57"/>
    </location>
</feature>
<evidence type="ECO:0000313" key="4">
    <source>
        <dbReference type="Proteomes" id="UP000789706"/>
    </source>
</evidence>
<evidence type="ECO:0000256" key="2">
    <source>
        <dbReference type="SAM" id="MobiDB-lite"/>
    </source>
</evidence>
<dbReference type="AlphaFoldDB" id="A0A9N9EZI9"/>
<evidence type="ECO:0000256" key="1">
    <source>
        <dbReference type="SAM" id="Coils"/>
    </source>
</evidence>
<organism evidence="3 4">
    <name type="scientific">Diversispora eburnea</name>
    <dbReference type="NCBI Taxonomy" id="1213867"/>
    <lineage>
        <taxon>Eukaryota</taxon>
        <taxon>Fungi</taxon>
        <taxon>Fungi incertae sedis</taxon>
        <taxon>Mucoromycota</taxon>
        <taxon>Glomeromycotina</taxon>
        <taxon>Glomeromycetes</taxon>
        <taxon>Diversisporales</taxon>
        <taxon>Diversisporaceae</taxon>
        <taxon>Diversispora</taxon>
    </lineage>
</organism>
<gene>
    <name evidence="3" type="ORF">DEBURN_LOCUS4603</name>
</gene>
<reference evidence="3" key="1">
    <citation type="submission" date="2021-06" db="EMBL/GenBank/DDBJ databases">
        <authorList>
            <person name="Kallberg Y."/>
            <person name="Tangrot J."/>
            <person name="Rosling A."/>
        </authorList>
    </citation>
    <scope>NUCLEOTIDE SEQUENCE</scope>
    <source>
        <strain evidence="3">AZ414A</strain>
    </source>
</reference>
<sequence length="161" mass="19340">MRTEYSDVVKRNVTTIRRNTDLISNQEDPLQNIMNMLETIKQDIVEIKKQTKNIDERIQYLKEYTGYNLEEEVKHMIENEKEKEDTVENGQKEFTEETKKLQKTQMEQITNTVKMLAELIPELKKFNNETQERLSRIEKLFILSKHREQTKATYSQENQHS</sequence>
<dbReference type="Proteomes" id="UP000789706">
    <property type="component" value="Unassembled WGS sequence"/>
</dbReference>
<evidence type="ECO:0000313" key="3">
    <source>
        <dbReference type="EMBL" id="CAG8499549.1"/>
    </source>
</evidence>
<keyword evidence="1" id="KW-0175">Coiled coil</keyword>
<feature type="compositionally biased region" description="Basic and acidic residues" evidence="2">
    <location>
        <begin position="81"/>
        <end position="100"/>
    </location>
</feature>